<dbReference type="PANTHER" id="PTHR37017:SF11">
    <property type="entry name" value="ESTERASE_LIPASE_THIOESTERASE DOMAIN-CONTAINING PROTEIN"/>
    <property type="match status" value="1"/>
</dbReference>
<dbReference type="RefSeq" id="WP_101435522.1">
    <property type="nucleotide sequence ID" value="NZ_PJMY01000003.1"/>
</dbReference>
<accession>A0A2N3WC77</accession>
<evidence type="ECO:0000313" key="2">
    <source>
        <dbReference type="EMBL" id="PKV91475.1"/>
    </source>
</evidence>
<protein>
    <submittedName>
        <fullName evidence="2">Pimeloyl-ACP methyl ester carboxylesterase</fullName>
    </submittedName>
</protein>
<evidence type="ECO:0000259" key="1">
    <source>
        <dbReference type="Pfam" id="PF12697"/>
    </source>
</evidence>
<dbReference type="InterPro" id="IPR029058">
    <property type="entry name" value="AB_hydrolase_fold"/>
</dbReference>
<dbReference type="InterPro" id="IPR000073">
    <property type="entry name" value="AB_hydrolase_1"/>
</dbReference>
<keyword evidence="3" id="KW-1185">Reference proteome</keyword>
<dbReference type="InterPro" id="IPR052897">
    <property type="entry name" value="Sec-Metab_Biosynth_Hydrolase"/>
</dbReference>
<dbReference type="OrthoDB" id="9814966at2"/>
<dbReference type="Gene3D" id="3.40.50.1820">
    <property type="entry name" value="alpha/beta hydrolase"/>
    <property type="match status" value="1"/>
</dbReference>
<dbReference type="PANTHER" id="PTHR37017">
    <property type="entry name" value="AB HYDROLASE-1 DOMAIN-CONTAINING PROTEIN-RELATED"/>
    <property type="match status" value="1"/>
</dbReference>
<feature type="domain" description="AB hydrolase-1" evidence="1">
    <location>
        <begin position="5"/>
        <end position="222"/>
    </location>
</feature>
<reference evidence="2 3" key="1">
    <citation type="submission" date="2017-12" db="EMBL/GenBank/DDBJ databases">
        <title>Sequencing the genomes of 1000 Actinobacteria strains.</title>
        <authorList>
            <person name="Klenk H.-P."/>
        </authorList>
    </citation>
    <scope>NUCLEOTIDE SEQUENCE [LARGE SCALE GENOMIC DNA]</scope>
    <source>
        <strain evidence="2 3">DSM 45165</strain>
    </source>
</reference>
<name>A0A2N3WC77_9PSEU</name>
<dbReference type="SUPFAM" id="SSF53474">
    <property type="entry name" value="alpha/beta-Hydrolases"/>
    <property type="match status" value="1"/>
</dbReference>
<dbReference type="Pfam" id="PF12697">
    <property type="entry name" value="Abhydrolase_6"/>
    <property type="match status" value="1"/>
</dbReference>
<dbReference type="EMBL" id="PJMY01000003">
    <property type="protein sequence ID" value="PKV91475.1"/>
    <property type="molecule type" value="Genomic_DNA"/>
</dbReference>
<comment type="caution">
    <text evidence="2">The sequence shown here is derived from an EMBL/GenBank/DDBJ whole genome shotgun (WGS) entry which is preliminary data.</text>
</comment>
<gene>
    <name evidence="2" type="ORF">ATK30_2249</name>
</gene>
<dbReference type="Proteomes" id="UP000233750">
    <property type="component" value="Unassembled WGS sequence"/>
</dbReference>
<sequence>MTATVVLVHGAFADSSSWNGEIERLRAAGHRVIAAANPLRGVAEDAASVRSLLDSIEGPIVLVGHSYGGSVISAAAVGHPGVRALVYIAGFLPDEGESAGELAGKFPGGTLGETLEQVALSSGADLYVRQDLFHQQFAADVPAAQAVLMAAGQRPIAAAALDEASPAPAWKDLPVYSLIPTADKNIPPAAQRFMAERAEAEVVEVADASHAVLVSQPEVVAELILRAAR</sequence>
<organism evidence="2 3">
    <name type="scientific">Amycolatopsis echigonensis</name>
    <dbReference type="NCBI Taxonomy" id="2576905"/>
    <lineage>
        <taxon>Bacteria</taxon>
        <taxon>Bacillati</taxon>
        <taxon>Actinomycetota</taxon>
        <taxon>Actinomycetes</taxon>
        <taxon>Pseudonocardiales</taxon>
        <taxon>Pseudonocardiaceae</taxon>
        <taxon>Amycolatopsis</taxon>
    </lineage>
</organism>
<evidence type="ECO:0000313" key="3">
    <source>
        <dbReference type="Proteomes" id="UP000233750"/>
    </source>
</evidence>
<dbReference type="AlphaFoldDB" id="A0A2N3WC77"/>
<proteinExistence type="predicted"/>
<dbReference type="GO" id="GO:0003824">
    <property type="term" value="F:catalytic activity"/>
    <property type="evidence" value="ECO:0007669"/>
    <property type="project" value="UniProtKB-ARBA"/>
</dbReference>